<dbReference type="Proteomes" id="UP000325313">
    <property type="component" value="Unassembled WGS sequence"/>
</dbReference>
<dbReference type="Gene3D" id="3.40.350.10">
    <property type="entry name" value="Creatinase/prolidase N-terminal domain"/>
    <property type="match status" value="2"/>
</dbReference>
<evidence type="ECO:0000256" key="4">
    <source>
        <dbReference type="ARBA" id="ARBA00022801"/>
    </source>
</evidence>
<feature type="domain" description="Peptidase M24" evidence="6">
    <location>
        <begin position="459"/>
        <end position="680"/>
    </location>
</feature>
<dbReference type="FunFam" id="3.90.230.10:FF:000007">
    <property type="entry name" value="Xaa-Pro aminopeptidase P"/>
    <property type="match status" value="1"/>
</dbReference>
<evidence type="ECO:0000256" key="2">
    <source>
        <dbReference type="ARBA" id="ARBA00008766"/>
    </source>
</evidence>
<keyword evidence="5" id="KW-0464">Manganese</keyword>
<comment type="caution">
    <text evidence="9">The sequence shown here is derived from an EMBL/GenBank/DDBJ whole genome shotgun (WGS) entry which is preliminary data.</text>
</comment>
<comment type="cofactor">
    <cofactor evidence="1">
        <name>Mn(2+)</name>
        <dbReference type="ChEBI" id="CHEBI:29035"/>
    </cofactor>
</comment>
<dbReference type="FunFam" id="3.40.350.10:FF:000020">
    <property type="entry name" value="Probable aminopeptidase P, cytoplasmic"/>
    <property type="match status" value="1"/>
</dbReference>
<dbReference type="GO" id="GO:0070006">
    <property type="term" value="F:metalloaminopeptidase activity"/>
    <property type="evidence" value="ECO:0007669"/>
    <property type="project" value="InterPro"/>
</dbReference>
<reference evidence="9 10" key="1">
    <citation type="submission" date="2019-05" db="EMBL/GenBank/DDBJ databases">
        <title>Emergence of the Ug99 lineage of the wheat stem rust pathogen through somatic hybridization.</title>
        <authorList>
            <person name="Li F."/>
            <person name="Upadhyaya N.M."/>
            <person name="Sperschneider J."/>
            <person name="Matny O."/>
            <person name="Nguyen-Phuc H."/>
            <person name="Mago R."/>
            <person name="Raley C."/>
            <person name="Miller M.E."/>
            <person name="Silverstein K.A.T."/>
            <person name="Henningsen E."/>
            <person name="Hirsch C.D."/>
            <person name="Visser B."/>
            <person name="Pretorius Z.A."/>
            <person name="Steffenson B.J."/>
            <person name="Schwessinger B."/>
            <person name="Dodds P.N."/>
            <person name="Figueroa M."/>
        </authorList>
    </citation>
    <scope>NUCLEOTIDE SEQUENCE [LARGE SCALE GENOMIC DNA]</scope>
    <source>
        <strain evidence="9 10">Ug99</strain>
    </source>
</reference>
<evidence type="ECO:0000256" key="3">
    <source>
        <dbReference type="ARBA" id="ARBA00022723"/>
    </source>
</evidence>
<accession>A0A5B0Q9C6</accession>
<dbReference type="PANTHER" id="PTHR43763">
    <property type="entry name" value="XAA-PRO AMINOPEPTIDASE 1"/>
    <property type="match status" value="1"/>
</dbReference>
<comment type="similarity">
    <text evidence="2">Belongs to the peptidase M24B family.</text>
</comment>
<dbReference type="AlphaFoldDB" id="A0A5B0Q9C6"/>
<name>A0A5B0Q9C6_PUCGR</name>
<dbReference type="SUPFAM" id="SSF53092">
    <property type="entry name" value="Creatinase/prolidase N-terminal domain"/>
    <property type="match status" value="1"/>
</dbReference>
<dbReference type="InterPro" id="IPR036005">
    <property type="entry name" value="Creatinase/aminopeptidase-like"/>
</dbReference>
<dbReference type="Pfam" id="PF00557">
    <property type="entry name" value="Peptidase_M24"/>
    <property type="match status" value="1"/>
</dbReference>
<dbReference type="InterPro" id="IPR050422">
    <property type="entry name" value="X-Pro_aminopeptidase_P"/>
</dbReference>
<dbReference type="InterPro" id="IPR032416">
    <property type="entry name" value="Peptidase_M24_C"/>
</dbReference>
<dbReference type="Pfam" id="PF01321">
    <property type="entry name" value="Creatinase_N"/>
    <property type="match status" value="1"/>
</dbReference>
<dbReference type="GO" id="GO:0046872">
    <property type="term" value="F:metal ion binding"/>
    <property type="evidence" value="ECO:0007669"/>
    <property type="project" value="UniProtKB-KW"/>
</dbReference>
<feature type="domain" description="Peptidase M24 C-terminal" evidence="8">
    <location>
        <begin position="696"/>
        <end position="758"/>
    </location>
</feature>
<organism evidence="9 10">
    <name type="scientific">Puccinia graminis f. sp. tritici</name>
    <dbReference type="NCBI Taxonomy" id="56615"/>
    <lineage>
        <taxon>Eukaryota</taxon>
        <taxon>Fungi</taxon>
        <taxon>Dikarya</taxon>
        <taxon>Basidiomycota</taxon>
        <taxon>Pucciniomycotina</taxon>
        <taxon>Pucciniomycetes</taxon>
        <taxon>Pucciniales</taxon>
        <taxon>Pucciniaceae</taxon>
        <taxon>Puccinia</taxon>
    </lineage>
</organism>
<evidence type="ECO:0000313" key="10">
    <source>
        <dbReference type="Proteomes" id="UP000325313"/>
    </source>
</evidence>
<dbReference type="EMBL" id="VDEP01000304">
    <property type="protein sequence ID" value="KAA1109705.1"/>
    <property type="molecule type" value="Genomic_DNA"/>
</dbReference>
<keyword evidence="3" id="KW-0479">Metal-binding</keyword>
<evidence type="ECO:0000259" key="6">
    <source>
        <dbReference type="Pfam" id="PF00557"/>
    </source>
</evidence>
<dbReference type="SUPFAM" id="SSF55920">
    <property type="entry name" value="Creatinase/aminopeptidase"/>
    <property type="match status" value="1"/>
</dbReference>
<dbReference type="GO" id="GO:0005737">
    <property type="term" value="C:cytoplasm"/>
    <property type="evidence" value="ECO:0007669"/>
    <property type="project" value="UniProtKB-ARBA"/>
</dbReference>
<proteinExistence type="inferred from homology"/>
<keyword evidence="4" id="KW-0378">Hydrolase</keyword>
<dbReference type="InterPro" id="IPR033740">
    <property type="entry name" value="Pept_M24B"/>
</dbReference>
<evidence type="ECO:0000259" key="7">
    <source>
        <dbReference type="Pfam" id="PF01321"/>
    </source>
</evidence>
<gene>
    <name evidence="9" type="ORF">PGTUg99_032283</name>
</gene>
<evidence type="ECO:0000256" key="5">
    <source>
        <dbReference type="ARBA" id="ARBA00023211"/>
    </source>
</evidence>
<dbReference type="Pfam" id="PF16189">
    <property type="entry name" value="Creatinase_N_2"/>
    <property type="match status" value="1"/>
</dbReference>
<dbReference type="PANTHER" id="PTHR43763:SF6">
    <property type="entry name" value="XAA-PRO AMINOPEPTIDASE 1"/>
    <property type="match status" value="1"/>
</dbReference>
<dbReference type="InterPro" id="IPR000994">
    <property type="entry name" value="Pept_M24"/>
</dbReference>
<evidence type="ECO:0000313" key="9">
    <source>
        <dbReference type="EMBL" id="KAA1109705.1"/>
    </source>
</evidence>
<evidence type="ECO:0000256" key="1">
    <source>
        <dbReference type="ARBA" id="ARBA00001936"/>
    </source>
</evidence>
<feature type="domain" description="Creatinase N-terminal" evidence="7">
    <location>
        <begin position="123"/>
        <end position="270"/>
    </location>
</feature>
<sequence>MCQPKARIDGSFGGALRRALFQKWRRQPYEGDSQGESDDVILLSGTQLNCRLVDGWPDAMLPLRVHSHSQLNIFNKLTSTRTLSHRFTNSFRSTRSYHQPHDHLLDMNQEENILPPPIDTGKRLEGVKQLMKTNQVSIYVVPTEDAHGSEYICPADARREYITGFTGSAGTALILLNQPQSLLFTDGRYFNQASKQLHPSYWTLMKQGLEGVPTWQEYLIKAAADHLDNTEAQNPTGLRIGIDPTLFSVKDSHDLSAKLQEHSAQLVSLKDNLIDIEWASSRSERPHNPIKILELKYSGQSTSEKLEKIWDRLKSLNESRQNLIGIVVSALDEIAWCLNLRGSDIVYNPVFFSYLWIGIQDQVILFVNEHQLDSTLSQYLRENHIETRPYDSIWNFLQEFHDSKLNPSSPSAIPHGKVLISPTTSLAIENHLGGESKTVQLRSPLQDLKAIKNPTEIEGFRNAHLRDGVALVSYFAWLEETLLAPGARPLNEYDAALELERFRKQLGGDFFQGLSFDTISSSGKNAAIIHYGPPETGSAIIDKDQIYLCDSGAQYLDGTTDVTRTWHFGAPTAEEKRACTRVLQGHINIDQMIFPEKTTGYQLDPFARQYLWLDGLDYRHGTGHGVGHFLNVHEGPQGIGTRPQCDQVSLKAGMTLSNEPGYYKDEGFGIRIESVVVVKEIKRLSPEPPNENNAKPFLGFENLTMCPIQTKLLDLSLLNQNQVEWINSYHQLVLDKLSPRLTHDSRALNWLKKECQPIPTN</sequence>
<dbReference type="CDD" id="cd01085">
    <property type="entry name" value="APP"/>
    <property type="match status" value="1"/>
</dbReference>
<dbReference type="Gene3D" id="3.90.230.10">
    <property type="entry name" value="Creatinase/methionine aminopeptidase superfamily"/>
    <property type="match status" value="1"/>
</dbReference>
<dbReference type="Pfam" id="PF16188">
    <property type="entry name" value="Peptidase_M24_C"/>
    <property type="match status" value="1"/>
</dbReference>
<evidence type="ECO:0000259" key="8">
    <source>
        <dbReference type="Pfam" id="PF16188"/>
    </source>
</evidence>
<dbReference type="InterPro" id="IPR000587">
    <property type="entry name" value="Creatinase_N"/>
</dbReference>
<protein>
    <submittedName>
        <fullName evidence="9">Uncharacterized protein</fullName>
    </submittedName>
</protein>
<dbReference type="InterPro" id="IPR029149">
    <property type="entry name" value="Creatin/AminoP/Spt16_N"/>
</dbReference>